<feature type="signal peptide" evidence="1">
    <location>
        <begin position="1"/>
        <end position="27"/>
    </location>
</feature>
<accession>A0A917AEZ1</accession>
<dbReference type="EMBL" id="BMFJ01000002">
    <property type="protein sequence ID" value="GGE43646.1"/>
    <property type="molecule type" value="Genomic_DNA"/>
</dbReference>
<proteinExistence type="predicted"/>
<reference evidence="3" key="1">
    <citation type="journal article" date="2019" name="Int. J. Syst. Evol. Microbiol.">
        <title>The Global Catalogue of Microorganisms (GCM) 10K type strain sequencing project: providing services to taxonomists for standard genome sequencing and annotation.</title>
        <authorList>
            <consortium name="The Broad Institute Genomics Platform"/>
            <consortium name="The Broad Institute Genome Sequencing Center for Infectious Disease"/>
            <person name="Wu L."/>
            <person name="Ma J."/>
        </authorList>
    </citation>
    <scope>NUCLEOTIDE SEQUENCE [LARGE SCALE GENOMIC DNA]</scope>
    <source>
        <strain evidence="3">CGMCC 1.12664</strain>
    </source>
</reference>
<gene>
    <name evidence="2" type="ORF">GCM10011360_33680</name>
</gene>
<organism evidence="2 3">
    <name type="scientific">Primorskyibacter flagellatus</name>
    <dbReference type="NCBI Taxonomy" id="1387277"/>
    <lineage>
        <taxon>Bacteria</taxon>
        <taxon>Pseudomonadati</taxon>
        <taxon>Pseudomonadota</taxon>
        <taxon>Alphaproteobacteria</taxon>
        <taxon>Rhodobacterales</taxon>
        <taxon>Roseobacteraceae</taxon>
        <taxon>Primorskyibacter</taxon>
    </lineage>
</organism>
<dbReference type="AlphaFoldDB" id="A0A917AEZ1"/>
<dbReference type="RefSeq" id="WP_188478983.1">
    <property type="nucleotide sequence ID" value="NZ_BMFJ01000002.1"/>
</dbReference>
<comment type="caution">
    <text evidence="2">The sequence shown here is derived from an EMBL/GenBank/DDBJ whole genome shotgun (WGS) entry which is preliminary data.</text>
</comment>
<evidence type="ECO:0008006" key="4">
    <source>
        <dbReference type="Google" id="ProtNLM"/>
    </source>
</evidence>
<evidence type="ECO:0000313" key="2">
    <source>
        <dbReference type="EMBL" id="GGE43646.1"/>
    </source>
</evidence>
<feature type="chain" id="PRO_5037687337" description="Invasion protein IalB, involved in pathogenesis" evidence="1">
    <location>
        <begin position="28"/>
        <end position="179"/>
    </location>
</feature>
<dbReference type="Proteomes" id="UP000612855">
    <property type="component" value="Unassembled WGS sequence"/>
</dbReference>
<dbReference type="Pfam" id="PF06776">
    <property type="entry name" value="IalB"/>
    <property type="match status" value="1"/>
</dbReference>
<protein>
    <recommendedName>
        <fullName evidence="4">Invasion protein IalB, involved in pathogenesis</fullName>
    </recommendedName>
</protein>
<keyword evidence="1" id="KW-0732">Signal</keyword>
<dbReference type="Gene3D" id="2.60.40.1880">
    <property type="entry name" value="Invasion associated locus B (IalB) protein"/>
    <property type="match status" value="1"/>
</dbReference>
<evidence type="ECO:0000313" key="3">
    <source>
        <dbReference type="Proteomes" id="UP000612855"/>
    </source>
</evidence>
<sequence>MNSRKMPGLTALAVIGAIGATTGTVSAQQVSENIVSEQQDWAVYEDADPKECWAVAAPKETVNTKDGRVVTVTRSQMLLMTFFRPGAGVDAQVTFTGGYPFAPGSTVNLNVDGKEFELITQGEWAWPENKSVDAQIVAAMKAGSSAIATARSSRGTQTKDTFSLTGFTAAVTEAQNRCK</sequence>
<evidence type="ECO:0000256" key="1">
    <source>
        <dbReference type="SAM" id="SignalP"/>
    </source>
</evidence>
<name>A0A917AEZ1_9RHOB</name>
<dbReference type="InterPro" id="IPR038696">
    <property type="entry name" value="IalB_sf"/>
</dbReference>
<dbReference type="InterPro" id="IPR010642">
    <property type="entry name" value="Invasion_prot_B"/>
</dbReference>
<keyword evidence="3" id="KW-1185">Reference proteome</keyword>